<feature type="signal peptide" evidence="8">
    <location>
        <begin position="1"/>
        <end position="29"/>
    </location>
</feature>
<dbReference type="PANTHER" id="PTHR10083">
    <property type="entry name" value="KUNITZ-TYPE PROTEASE INHIBITOR-RELATED"/>
    <property type="match status" value="1"/>
</dbReference>
<evidence type="ECO:0000256" key="8">
    <source>
        <dbReference type="PIRNR" id="PIRNR001620"/>
    </source>
</evidence>
<dbReference type="PROSITE" id="PS00280">
    <property type="entry name" value="BPTI_KUNITZ_1"/>
    <property type="match status" value="3"/>
</dbReference>
<keyword evidence="4 8" id="KW-0722">Serine protease inhibitor</keyword>
<dbReference type="Pfam" id="PF00014">
    <property type="entry name" value="Kunitz_BPTI"/>
    <property type="match status" value="3"/>
</dbReference>
<accession>A0A3Q2PHQ1</accession>
<dbReference type="Proteomes" id="UP000265000">
    <property type="component" value="Unplaced"/>
</dbReference>
<name>A0A3Q2PHQ1_FUNHE</name>
<feature type="domain" description="BPTI/Kunitz inhibitor" evidence="9">
    <location>
        <begin position="104"/>
        <end position="154"/>
    </location>
</feature>
<dbReference type="InterPro" id="IPR008296">
    <property type="entry name" value="TFPI-like"/>
</dbReference>
<dbReference type="OrthoDB" id="5950222at2759"/>
<evidence type="ECO:0000256" key="6">
    <source>
        <dbReference type="ARBA" id="ARBA00023157"/>
    </source>
</evidence>
<feature type="chain" id="PRO_5018383835" description="Tissue factor pathway inhibitor" evidence="8">
    <location>
        <begin position="30"/>
        <end position="288"/>
    </location>
</feature>
<dbReference type="SUPFAM" id="SSF57362">
    <property type="entry name" value="BPTI-like"/>
    <property type="match status" value="3"/>
</dbReference>
<evidence type="ECO:0000259" key="9">
    <source>
        <dbReference type="PROSITE" id="PS50279"/>
    </source>
</evidence>
<dbReference type="InterPro" id="IPR002223">
    <property type="entry name" value="Kunitz_BPTI"/>
</dbReference>
<keyword evidence="3" id="KW-0677">Repeat</keyword>
<sequence>MNSSSNMPASPSWILCAVWLSCLLSSASCRQGRGHSDPIIFDELCALKDEPGPCKAIKDRYFFDVSSGSCELFEYGGCGGNANNFETVEECEKACVVSDEKNPCHLPEAPGPCRGLLKRFFFDGETQQCKHFFYGGCFGNANNFRSMAECQRRCQSPDVPTAASEVHVTSARKPDGDHPTIRTEELIVSEPQVQPNVSNPSANGFSTSEICFSPIERGTCSGALKRFAYNPKIRRCQMFSYSGCGGNQNNFELRKHCYHKCIRSKKGDRKRMIPIRKKNIDRILNRSV</sequence>
<dbReference type="GeneTree" id="ENSGT00940000165273"/>
<keyword evidence="11" id="KW-1185">Reference proteome</keyword>
<reference evidence="10" key="1">
    <citation type="submission" date="2025-08" db="UniProtKB">
        <authorList>
            <consortium name="Ensembl"/>
        </authorList>
    </citation>
    <scope>IDENTIFICATION</scope>
</reference>
<dbReference type="GO" id="GO:0005615">
    <property type="term" value="C:extracellular space"/>
    <property type="evidence" value="ECO:0007669"/>
    <property type="project" value="TreeGrafter"/>
</dbReference>
<keyword evidence="7" id="KW-0325">Glycoprotein</keyword>
<keyword evidence="2 8" id="KW-0356">Hemostasis</keyword>
<keyword evidence="1 8" id="KW-0646">Protease inhibitor</keyword>
<evidence type="ECO:0000313" key="10">
    <source>
        <dbReference type="Ensembl" id="ENSFHEP00000012229.1"/>
    </source>
</evidence>
<dbReference type="CTD" id="359833"/>
<dbReference type="FunFam" id="4.10.410.10:FF:000004">
    <property type="entry name" value="Tissue factor pathway inhibitor"/>
    <property type="match status" value="2"/>
</dbReference>
<dbReference type="PROSITE" id="PS50279">
    <property type="entry name" value="BPTI_KUNITZ_2"/>
    <property type="match status" value="3"/>
</dbReference>
<dbReference type="InterPro" id="IPR050098">
    <property type="entry name" value="TFPI/VKTCI-like"/>
</dbReference>
<dbReference type="CDD" id="cd00109">
    <property type="entry name" value="Kunitz-type"/>
    <property type="match status" value="1"/>
</dbReference>
<proteinExistence type="predicted"/>
<dbReference type="PRINTS" id="PR00759">
    <property type="entry name" value="BASICPTASE"/>
</dbReference>
<evidence type="ECO:0000256" key="1">
    <source>
        <dbReference type="ARBA" id="ARBA00022690"/>
    </source>
</evidence>
<dbReference type="GO" id="GO:0004867">
    <property type="term" value="F:serine-type endopeptidase inhibitor activity"/>
    <property type="evidence" value="ECO:0007669"/>
    <property type="project" value="UniProtKB-UniRule"/>
</dbReference>
<evidence type="ECO:0000256" key="3">
    <source>
        <dbReference type="ARBA" id="ARBA00022737"/>
    </source>
</evidence>
<feature type="domain" description="BPTI/Kunitz inhibitor" evidence="9">
    <location>
        <begin position="45"/>
        <end position="95"/>
    </location>
</feature>
<dbReference type="STRING" id="8078.ENSFHEP00000012229"/>
<dbReference type="PIRSF" id="PIRSF001620">
    <property type="entry name" value="TFPI"/>
    <property type="match status" value="1"/>
</dbReference>
<dbReference type="Gene3D" id="4.10.410.10">
    <property type="entry name" value="Pancreatic trypsin inhibitor Kunitz domain"/>
    <property type="match status" value="3"/>
</dbReference>
<dbReference type="AlphaFoldDB" id="A0A3Q2PHQ1"/>
<evidence type="ECO:0000313" key="11">
    <source>
        <dbReference type="Proteomes" id="UP000265000"/>
    </source>
</evidence>
<evidence type="ECO:0000256" key="5">
    <source>
        <dbReference type="ARBA" id="ARBA00023084"/>
    </source>
</evidence>
<evidence type="ECO:0000256" key="2">
    <source>
        <dbReference type="ARBA" id="ARBA00022696"/>
    </source>
</evidence>
<reference evidence="10" key="2">
    <citation type="submission" date="2025-09" db="UniProtKB">
        <authorList>
            <consortium name="Ensembl"/>
        </authorList>
    </citation>
    <scope>IDENTIFICATION</scope>
</reference>
<evidence type="ECO:0000256" key="4">
    <source>
        <dbReference type="ARBA" id="ARBA00022900"/>
    </source>
</evidence>
<evidence type="ECO:0000256" key="7">
    <source>
        <dbReference type="ARBA" id="ARBA00023180"/>
    </source>
</evidence>
<dbReference type="GeneID" id="105938939"/>
<organism evidence="10 11">
    <name type="scientific">Fundulus heteroclitus</name>
    <name type="common">Killifish</name>
    <name type="synonym">Mummichog</name>
    <dbReference type="NCBI Taxonomy" id="8078"/>
    <lineage>
        <taxon>Eukaryota</taxon>
        <taxon>Metazoa</taxon>
        <taxon>Chordata</taxon>
        <taxon>Craniata</taxon>
        <taxon>Vertebrata</taxon>
        <taxon>Euteleostomi</taxon>
        <taxon>Actinopterygii</taxon>
        <taxon>Neopterygii</taxon>
        <taxon>Teleostei</taxon>
        <taxon>Neoteleostei</taxon>
        <taxon>Acanthomorphata</taxon>
        <taxon>Ovalentaria</taxon>
        <taxon>Atherinomorphae</taxon>
        <taxon>Cyprinodontiformes</taxon>
        <taxon>Fundulidae</taxon>
        <taxon>Fundulus</taxon>
    </lineage>
</organism>
<dbReference type="SMART" id="SM00131">
    <property type="entry name" value="KU"/>
    <property type="match status" value="3"/>
</dbReference>
<dbReference type="Ensembl" id="ENSFHET00000019440.1">
    <property type="protein sequence ID" value="ENSFHEP00000012229.1"/>
    <property type="gene ID" value="ENSFHEG00000013664.1"/>
</dbReference>
<keyword evidence="8" id="KW-0732">Signal</keyword>
<keyword evidence="6" id="KW-1015">Disulfide bond</keyword>
<protein>
    <recommendedName>
        <fullName evidence="8">Tissue factor pathway inhibitor</fullName>
    </recommendedName>
</protein>
<comment type="subcellular location">
    <subcellularLocation>
        <location evidence="8">Secreted</location>
    </subcellularLocation>
</comment>
<feature type="domain" description="BPTI/Kunitz inhibitor" evidence="9">
    <location>
        <begin position="211"/>
        <end position="261"/>
    </location>
</feature>
<dbReference type="InterPro" id="IPR020901">
    <property type="entry name" value="Prtase_inh_Kunz-CS"/>
</dbReference>
<dbReference type="PANTHER" id="PTHR10083:SF377">
    <property type="entry name" value="TISSUE FACTOR PATHWAY INHIBITOR"/>
    <property type="match status" value="1"/>
</dbReference>
<keyword evidence="5 8" id="KW-0094">Blood coagulation</keyword>
<dbReference type="InterPro" id="IPR036880">
    <property type="entry name" value="Kunitz_BPTI_sf"/>
</dbReference>
<dbReference type="GO" id="GO:0007596">
    <property type="term" value="P:blood coagulation"/>
    <property type="evidence" value="ECO:0007669"/>
    <property type="project" value="UniProtKB-UniRule"/>
</dbReference>